<evidence type="ECO:0000259" key="1">
    <source>
        <dbReference type="PROSITE" id="PS50035"/>
    </source>
</evidence>
<dbReference type="PROSITE" id="PS50035">
    <property type="entry name" value="PLD"/>
    <property type="match status" value="1"/>
</dbReference>
<organism evidence="2 3">
    <name type="scientific">Micromonospora narathiwatensis</name>
    <dbReference type="NCBI Taxonomy" id="299146"/>
    <lineage>
        <taxon>Bacteria</taxon>
        <taxon>Bacillati</taxon>
        <taxon>Actinomycetota</taxon>
        <taxon>Actinomycetes</taxon>
        <taxon>Micromonosporales</taxon>
        <taxon>Micromonosporaceae</taxon>
        <taxon>Micromonospora</taxon>
    </lineage>
</organism>
<dbReference type="NCBIfam" id="NF038319">
    <property type="entry name" value="DISARM_DrmC_I"/>
    <property type="match status" value="1"/>
</dbReference>
<sequence>MLTDPHAALGAFLTAYEAQRLATVLQAGGTTGQALKEVHAARRSEAKRLLAATGVGAEHRDGSVAVLRAIAGARSVRAAIDPVWTMPGVEATVGRLTSEAQRIIDDARMSIVCSSFNFTPYSGMWAALKSAAARPGLSVTVYLDAHASSPAAVAAHLPKATVLRTLTLPGGHQPLVNHAKFIVVDRAVTLLTSANFSYSAENTNIELGLLVHDTNLATSIEALMRSKHGILYEQVT</sequence>
<dbReference type="PATRIC" id="fig|299146.4.peg.1046"/>
<proteinExistence type="predicted"/>
<gene>
    <name evidence="2" type="ORF">GA0070621_1016</name>
</gene>
<dbReference type="GO" id="GO:0003824">
    <property type="term" value="F:catalytic activity"/>
    <property type="evidence" value="ECO:0007669"/>
    <property type="project" value="InterPro"/>
</dbReference>
<protein>
    <submittedName>
        <fullName evidence="2">PLD-like domain-containing protein</fullName>
    </submittedName>
</protein>
<dbReference type="OrthoDB" id="3257334at2"/>
<dbReference type="RefSeq" id="WP_091191961.1">
    <property type="nucleotide sequence ID" value="NZ_LT594324.1"/>
</dbReference>
<dbReference type="InterPro" id="IPR047955">
    <property type="entry name" value="DrmC-like"/>
</dbReference>
<reference evidence="2 3" key="1">
    <citation type="submission" date="2016-06" db="EMBL/GenBank/DDBJ databases">
        <authorList>
            <person name="Kjaerup R.B."/>
            <person name="Dalgaard T.S."/>
            <person name="Juul-Madsen H.R."/>
        </authorList>
    </citation>
    <scope>NUCLEOTIDE SEQUENCE [LARGE SCALE GENOMIC DNA]</scope>
    <source>
        <strain evidence="2 3">DSM 45248</strain>
    </source>
</reference>
<evidence type="ECO:0000313" key="2">
    <source>
        <dbReference type="EMBL" id="SBT40631.1"/>
    </source>
</evidence>
<dbReference type="EMBL" id="LT594324">
    <property type="protein sequence ID" value="SBT40631.1"/>
    <property type="molecule type" value="Genomic_DNA"/>
</dbReference>
<dbReference type="Gene3D" id="3.30.870.10">
    <property type="entry name" value="Endonuclease Chain A"/>
    <property type="match status" value="1"/>
</dbReference>
<dbReference type="Pfam" id="PF13091">
    <property type="entry name" value="PLDc_2"/>
    <property type="match status" value="1"/>
</dbReference>
<dbReference type="AlphaFoldDB" id="A0A1A8Z9Z8"/>
<dbReference type="Proteomes" id="UP000198765">
    <property type="component" value="Chromosome I"/>
</dbReference>
<name>A0A1A8Z9Z8_9ACTN</name>
<keyword evidence="3" id="KW-1185">Reference proteome</keyword>
<dbReference type="InterPro" id="IPR001736">
    <property type="entry name" value="PLipase_D/transphosphatidylase"/>
</dbReference>
<dbReference type="GO" id="GO:0006793">
    <property type="term" value="P:phosphorus metabolic process"/>
    <property type="evidence" value="ECO:0007669"/>
    <property type="project" value="UniProtKB-ARBA"/>
</dbReference>
<dbReference type="SMART" id="SM00155">
    <property type="entry name" value="PLDc"/>
    <property type="match status" value="1"/>
</dbReference>
<accession>A0A1A8Z9Z8</accession>
<evidence type="ECO:0000313" key="3">
    <source>
        <dbReference type="Proteomes" id="UP000198765"/>
    </source>
</evidence>
<feature type="domain" description="PLD phosphodiesterase" evidence="1">
    <location>
        <begin position="173"/>
        <end position="200"/>
    </location>
</feature>
<dbReference type="SUPFAM" id="SSF56024">
    <property type="entry name" value="Phospholipase D/nuclease"/>
    <property type="match status" value="1"/>
</dbReference>
<dbReference type="InterPro" id="IPR025202">
    <property type="entry name" value="PLD-like_dom"/>
</dbReference>